<organism evidence="2 3">
    <name type="scientific">Micromonospora polyrhachis</name>
    <dbReference type="NCBI Taxonomy" id="1282883"/>
    <lineage>
        <taxon>Bacteria</taxon>
        <taxon>Bacillati</taxon>
        <taxon>Actinomycetota</taxon>
        <taxon>Actinomycetes</taxon>
        <taxon>Micromonosporales</taxon>
        <taxon>Micromonosporaceae</taxon>
        <taxon>Micromonospora</taxon>
    </lineage>
</organism>
<accession>A0A7W7SP75</accession>
<evidence type="ECO:0000313" key="2">
    <source>
        <dbReference type="EMBL" id="MBB4957195.1"/>
    </source>
</evidence>
<keyword evidence="1" id="KW-1133">Transmembrane helix</keyword>
<keyword evidence="3" id="KW-1185">Reference proteome</keyword>
<protein>
    <recommendedName>
        <fullName evidence="4">DUF1349 domain-containing protein</fullName>
    </recommendedName>
</protein>
<sequence>MPETNEVTGVPLGVAVRREWSVFRSRGRVLALTAAALVTVLLGLLAAVGGRSSCSEGDVAIACPTDPVGPNGQAVTDHSYFAHQPLDGDGSITVRMTDLTGIITYPPPNHDEIVSGLVPWAKAGIMIKDGTTPGSSYAALMLTGKHGVRMQYDYVHDIAGRSGGVSAEAPRWLRLTRTGDTITGHESNDGAQWTKVGVARLPGLPRTVQVGLFATSPGDLTLRRTGLGASTSEVRFTQATAVFDNVSLAGGASAGEWQHAGTDVQTDWERYHRAPGLVESDGTLTVTGSGDIGPIGAVGGRTPEDTLVGLAIGLMIVIVLAVRFATRGLRPGRTGVASLSGRDLVAKAGVVGPAAFLAGLVAAGITVPLSAQVMRATGTPTVAVPTLTELRLVVGVAALYAVTAVLALSLGALVRRSWAAILVATSMVVLPYVLGALPLLPDDVSRWLLRLTPAAGFAVQQTIREYPQVVAHYVPSTGYFPLAWWAGLAVLCGYALVAFGMAIARTRRAGSDDSRGVEVGPPRSGQETSFRALMSDDTVDVCDS</sequence>
<proteinExistence type="predicted"/>
<gene>
    <name evidence="2" type="ORF">FHR38_000928</name>
</gene>
<dbReference type="EMBL" id="JACHJW010000001">
    <property type="protein sequence ID" value="MBB4957195.1"/>
    <property type="molecule type" value="Genomic_DNA"/>
</dbReference>
<feature type="transmembrane region" description="Helical" evidence="1">
    <location>
        <begin position="307"/>
        <end position="325"/>
    </location>
</feature>
<comment type="caution">
    <text evidence="2">The sequence shown here is derived from an EMBL/GenBank/DDBJ whole genome shotgun (WGS) entry which is preliminary data.</text>
</comment>
<keyword evidence="1" id="KW-0812">Transmembrane</keyword>
<feature type="transmembrane region" description="Helical" evidence="1">
    <location>
        <begin position="27"/>
        <end position="48"/>
    </location>
</feature>
<feature type="transmembrane region" description="Helical" evidence="1">
    <location>
        <begin position="390"/>
        <end position="411"/>
    </location>
</feature>
<feature type="transmembrane region" description="Helical" evidence="1">
    <location>
        <begin position="345"/>
        <end position="370"/>
    </location>
</feature>
<reference evidence="2 3" key="1">
    <citation type="submission" date="2020-08" db="EMBL/GenBank/DDBJ databases">
        <title>Sequencing the genomes of 1000 actinobacteria strains.</title>
        <authorList>
            <person name="Klenk H.-P."/>
        </authorList>
    </citation>
    <scope>NUCLEOTIDE SEQUENCE [LARGE SCALE GENOMIC DNA]</scope>
    <source>
        <strain evidence="2 3">DSM 45886</strain>
    </source>
</reference>
<feature type="transmembrane region" description="Helical" evidence="1">
    <location>
        <begin position="482"/>
        <end position="504"/>
    </location>
</feature>
<dbReference type="RefSeq" id="WP_221448910.1">
    <property type="nucleotide sequence ID" value="NZ_JACHJW010000001.1"/>
</dbReference>
<evidence type="ECO:0008006" key="4">
    <source>
        <dbReference type="Google" id="ProtNLM"/>
    </source>
</evidence>
<evidence type="ECO:0000256" key="1">
    <source>
        <dbReference type="SAM" id="Phobius"/>
    </source>
</evidence>
<dbReference type="Gene3D" id="2.60.120.200">
    <property type="match status" value="1"/>
</dbReference>
<evidence type="ECO:0000313" key="3">
    <source>
        <dbReference type="Proteomes" id="UP000578819"/>
    </source>
</evidence>
<dbReference type="AlphaFoldDB" id="A0A7W7SP75"/>
<name>A0A7W7SP75_9ACTN</name>
<keyword evidence="1" id="KW-0472">Membrane</keyword>
<dbReference type="Proteomes" id="UP000578819">
    <property type="component" value="Unassembled WGS sequence"/>
</dbReference>
<feature type="transmembrane region" description="Helical" evidence="1">
    <location>
        <begin position="418"/>
        <end position="440"/>
    </location>
</feature>